<dbReference type="SUPFAM" id="SSF159238">
    <property type="entry name" value="SO1590-like"/>
    <property type="match status" value="1"/>
</dbReference>
<name>A0ABY9IS18_9ACTN</name>
<dbReference type="RefSeq" id="WP_306070587.1">
    <property type="nucleotide sequence ID" value="NZ_CP120988.1"/>
</dbReference>
<dbReference type="Pfam" id="PF11528">
    <property type="entry name" value="DUF3224"/>
    <property type="match status" value="1"/>
</dbReference>
<dbReference type="InterPro" id="IPR021607">
    <property type="entry name" value="DUF3224"/>
</dbReference>
<evidence type="ECO:0000313" key="2">
    <source>
        <dbReference type="Proteomes" id="UP001235744"/>
    </source>
</evidence>
<reference evidence="1 2" key="1">
    <citation type="submission" date="2023-03" db="EMBL/GenBank/DDBJ databases">
        <title>Isolation and description of six Streptomyces strains from soil environments, able to metabolize different microbial glucans.</title>
        <authorList>
            <person name="Widen T."/>
            <person name="Larsbrink J."/>
        </authorList>
    </citation>
    <scope>NUCLEOTIDE SEQUENCE [LARGE SCALE GENOMIC DNA]</scope>
    <source>
        <strain evidence="1 2">Alt2</strain>
    </source>
</reference>
<proteinExistence type="predicted"/>
<evidence type="ECO:0000313" key="1">
    <source>
        <dbReference type="EMBL" id="WLQ58173.1"/>
    </source>
</evidence>
<accession>A0ABY9IS18</accession>
<protein>
    <submittedName>
        <fullName evidence="1">DUF3224 domain-containing protein</fullName>
    </submittedName>
</protein>
<organism evidence="1 2">
    <name type="scientific">Streptomyces poriferorum</name>
    <dbReference type="NCBI Taxonomy" id="2798799"/>
    <lineage>
        <taxon>Bacteria</taxon>
        <taxon>Bacillati</taxon>
        <taxon>Actinomycetota</taxon>
        <taxon>Actinomycetes</taxon>
        <taxon>Kitasatosporales</taxon>
        <taxon>Streptomycetaceae</taxon>
        <taxon>Streptomyces</taxon>
    </lineage>
</organism>
<gene>
    <name evidence="1" type="ORF">P8A19_23305</name>
</gene>
<sequence>MRASGTFTVTSFVPADLKPDPEVTTALPVGVATIVKSFEGEITGRSTTLFTAAFDQAAGAGTYVAMESFEGAVDGREGTFNFVHSASTRGDDRSNEFFAIAPSSGTGALAGIRGGGGLVVDEDGTHRIWFDFDFDAGPAADAQ</sequence>
<dbReference type="Proteomes" id="UP001235744">
    <property type="component" value="Chromosome"/>
</dbReference>
<dbReference type="EMBL" id="CP120988">
    <property type="protein sequence ID" value="WLQ58173.1"/>
    <property type="molecule type" value="Genomic_DNA"/>
</dbReference>
<dbReference type="Gene3D" id="2.40.350.10">
    <property type="entry name" value="SO1590-like"/>
    <property type="match status" value="1"/>
</dbReference>
<keyword evidence="2" id="KW-1185">Reference proteome</keyword>
<dbReference type="InterPro" id="IPR023159">
    <property type="entry name" value="SO1590-like_sf"/>
</dbReference>